<evidence type="ECO:0000313" key="2">
    <source>
        <dbReference type="Proteomes" id="UP000765509"/>
    </source>
</evidence>
<dbReference type="AlphaFoldDB" id="A0A9Q3BY08"/>
<proteinExistence type="predicted"/>
<sequence length="237" mass="26751">MSTPFYSSRGICMCQHCSTQTHSSPVGYRKGVALTPFKYKQHIKKLKSAIEPKLISNIPTSESGSEFLQIPVDQILPANYFQLTKSTFSTPLGLNATAQTQYSRSQNLPPQDLGVTISAILPLRYNIPCRASHILTPALNLLIRSIISSAGGHPTPSFHIPQDLSTIFEHLQLEPLIENYIYFPQCFFLNDLTESFTIDQPHFQFHNEPNDHYPPCTQSSGKFINLFEPHTQKHNQH</sequence>
<reference evidence="1" key="1">
    <citation type="submission" date="2021-03" db="EMBL/GenBank/DDBJ databases">
        <title>Draft genome sequence of rust myrtle Austropuccinia psidii MF-1, a brazilian biotype.</title>
        <authorList>
            <person name="Quecine M.C."/>
            <person name="Pachon D.M.R."/>
            <person name="Bonatelli M.L."/>
            <person name="Correr F.H."/>
            <person name="Franceschini L.M."/>
            <person name="Leite T.F."/>
            <person name="Margarido G.R.A."/>
            <person name="Almeida C.A."/>
            <person name="Ferrarezi J.A."/>
            <person name="Labate C.A."/>
        </authorList>
    </citation>
    <scope>NUCLEOTIDE SEQUENCE</scope>
    <source>
        <strain evidence="1">MF-1</strain>
    </source>
</reference>
<evidence type="ECO:0000313" key="1">
    <source>
        <dbReference type="EMBL" id="MBW0474661.1"/>
    </source>
</evidence>
<accession>A0A9Q3BY08</accession>
<comment type="caution">
    <text evidence="1">The sequence shown here is derived from an EMBL/GenBank/DDBJ whole genome shotgun (WGS) entry which is preliminary data.</text>
</comment>
<dbReference type="OrthoDB" id="2985118at2759"/>
<keyword evidence="2" id="KW-1185">Reference proteome</keyword>
<gene>
    <name evidence="1" type="ORF">O181_014376</name>
</gene>
<dbReference type="Proteomes" id="UP000765509">
    <property type="component" value="Unassembled WGS sequence"/>
</dbReference>
<dbReference type="EMBL" id="AVOT02003819">
    <property type="protein sequence ID" value="MBW0474661.1"/>
    <property type="molecule type" value="Genomic_DNA"/>
</dbReference>
<name>A0A9Q3BY08_9BASI</name>
<organism evidence="1 2">
    <name type="scientific">Austropuccinia psidii MF-1</name>
    <dbReference type="NCBI Taxonomy" id="1389203"/>
    <lineage>
        <taxon>Eukaryota</taxon>
        <taxon>Fungi</taxon>
        <taxon>Dikarya</taxon>
        <taxon>Basidiomycota</taxon>
        <taxon>Pucciniomycotina</taxon>
        <taxon>Pucciniomycetes</taxon>
        <taxon>Pucciniales</taxon>
        <taxon>Sphaerophragmiaceae</taxon>
        <taxon>Austropuccinia</taxon>
    </lineage>
</organism>
<protein>
    <submittedName>
        <fullName evidence="1">Uncharacterized protein</fullName>
    </submittedName>
</protein>